<gene>
    <name evidence="6" type="ORF">GSCOC_T00002361001</name>
</gene>
<evidence type="ECO:0000256" key="2">
    <source>
        <dbReference type="ARBA" id="ARBA00022741"/>
    </source>
</evidence>
<dbReference type="GO" id="GO:0000166">
    <property type="term" value="F:nucleotide binding"/>
    <property type="evidence" value="ECO:0007669"/>
    <property type="project" value="UniProtKB-KW"/>
</dbReference>
<evidence type="ECO:0000256" key="4">
    <source>
        <dbReference type="SAM" id="MobiDB-lite"/>
    </source>
</evidence>
<protein>
    <submittedName>
        <fullName evidence="6">DH200=94 genomic scaffold, scaffold_2586</fullName>
    </submittedName>
</protein>
<dbReference type="Gramene" id="CDP21134">
    <property type="protein sequence ID" value="CDP21134"/>
    <property type="gene ID" value="GSCOC_T00002361001"/>
</dbReference>
<proteinExistence type="predicted"/>
<dbReference type="InterPro" id="IPR041118">
    <property type="entry name" value="Rx_N"/>
</dbReference>
<reference evidence="7" key="1">
    <citation type="journal article" date="2014" name="Science">
        <title>The coffee genome provides insight into the convergent evolution of caffeine biosynthesis.</title>
        <authorList>
            <person name="Denoeud F."/>
            <person name="Carretero-Paulet L."/>
            <person name="Dereeper A."/>
            <person name="Droc G."/>
            <person name="Guyot R."/>
            <person name="Pietrella M."/>
            <person name="Zheng C."/>
            <person name="Alberti A."/>
            <person name="Anthony F."/>
            <person name="Aprea G."/>
            <person name="Aury J.M."/>
            <person name="Bento P."/>
            <person name="Bernard M."/>
            <person name="Bocs S."/>
            <person name="Campa C."/>
            <person name="Cenci A."/>
            <person name="Combes M.C."/>
            <person name="Crouzillat D."/>
            <person name="Da Silva C."/>
            <person name="Daddiego L."/>
            <person name="De Bellis F."/>
            <person name="Dussert S."/>
            <person name="Garsmeur O."/>
            <person name="Gayraud T."/>
            <person name="Guignon V."/>
            <person name="Jahn K."/>
            <person name="Jamilloux V."/>
            <person name="Joet T."/>
            <person name="Labadie K."/>
            <person name="Lan T."/>
            <person name="Leclercq J."/>
            <person name="Lepelley M."/>
            <person name="Leroy T."/>
            <person name="Li L.T."/>
            <person name="Librado P."/>
            <person name="Lopez L."/>
            <person name="Munoz A."/>
            <person name="Noel B."/>
            <person name="Pallavicini A."/>
            <person name="Perrotta G."/>
            <person name="Poncet V."/>
            <person name="Pot D."/>
            <person name="Priyono X."/>
            <person name="Rigoreau M."/>
            <person name="Rouard M."/>
            <person name="Rozas J."/>
            <person name="Tranchant-Dubreuil C."/>
            <person name="VanBuren R."/>
            <person name="Zhang Q."/>
            <person name="Andrade A.C."/>
            <person name="Argout X."/>
            <person name="Bertrand B."/>
            <person name="de Kochko A."/>
            <person name="Graziosi G."/>
            <person name="Henry R.J."/>
            <person name="Jayarama X."/>
            <person name="Ming R."/>
            <person name="Nagai C."/>
            <person name="Rounsley S."/>
            <person name="Sankoff D."/>
            <person name="Giuliano G."/>
            <person name="Albert V.A."/>
            <person name="Wincker P."/>
            <person name="Lashermes P."/>
        </authorList>
    </citation>
    <scope>NUCLEOTIDE SEQUENCE [LARGE SCALE GENOMIC DNA]</scope>
    <source>
        <strain evidence="7">cv. DH200-94</strain>
    </source>
</reference>
<dbReference type="PhylomeDB" id="A0A068VKK7"/>
<evidence type="ECO:0000256" key="3">
    <source>
        <dbReference type="ARBA" id="ARBA00022821"/>
    </source>
</evidence>
<dbReference type="EMBL" id="HG741670">
    <property type="protein sequence ID" value="CDP21134.1"/>
    <property type="molecule type" value="Genomic_DNA"/>
</dbReference>
<dbReference type="Pfam" id="PF18052">
    <property type="entry name" value="Rx_N"/>
    <property type="match status" value="1"/>
</dbReference>
<dbReference type="InParanoid" id="A0A068VKK7"/>
<evidence type="ECO:0000313" key="7">
    <source>
        <dbReference type="Proteomes" id="UP000295252"/>
    </source>
</evidence>
<feature type="compositionally biased region" description="Basic and acidic residues" evidence="4">
    <location>
        <begin position="88"/>
        <end position="102"/>
    </location>
</feature>
<name>A0A068VKK7_COFCA</name>
<dbReference type="AlphaFoldDB" id="A0A068VKK7"/>
<dbReference type="Proteomes" id="UP000295252">
    <property type="component" value="Unassembled WGS sequence"/>
</dbReference>
<keyword evidence="3" id="KW-0611">Plant defense</keyword>
<feature type="domain" description="Disease resistance N-terminal" evidence="5">
    <location>
        <begin position="10"/>
        <end position="94"/>
    </location>
</feature>
<sequence>MADAAVSATIQVALQAVVSLAADHVNLAREFPEELERLDKSAAMIRGFLAGADEDKHSSEVKIWLKQLEEEVFKADNVLDELNYENLRRKGDQHEPSKDPSGCRRFGTGLQAPS</sequence>
<dbReference type="Gene3D" id="1.20.5.4130">
    <property type="match status" value="1"/>
</dbReference>
<keyword evidence="1" id="KW-0677">Repeat</keyword>
<evidence type="ECO:0000256" key="1">
    <source>
        <dbReference type="ARBA" id="ARBA00022737"/>
    </source>
</evidence>
<dbReference type="GO" id="GO:0006952">
    <property type="term" value="P:defense response"/>
    <property type="evidence" value="ECO:0007669"/>
    <property type="project" value="UniProtKB-KW"/>
</dbReference>
<keyword evidence="7" id="KW-1185">Reference proteome</keyword>
<dbReference type="OrthoDB" id="2018467at2759"/>
<evidence type="ECO:0000259" key="5">
    <source>
        <dbReference type="Pfam" id="PF18052"/>
    </source>
</evidence>
<keyword evidence="2" id="KW-0547">Nucleotide-binding</keyword>
<evidence type="ECO:0000313" key="6">
    <source>
        <dbReference type="EMBL" id="CDP21134.1"/>
    </source>
</evidence>
<feature type="region of interest" description="Disordered" evidence="4">
    <location>
        <begin position="88"/>
        <end position="114"/>
    </location>
</feature>
<organism evidence="6 7">
    <name type="scientific">Coffea canephora</name>
    <name type="common">Robusta coffee</name>
    <dbReference type="NCBI Taxonomy" id="49390"/>
    <lineage>
        <taxon>Eukaryota</taxon>
        <taxon>Viridiplantae</taxon>
        <taxon>Streptophyta</taxon>
        <taxon>Embryophyta</taxon>
        <taxon>Tracheophyta</taxon>
        <taxon>Spermatophyta</taxon>
        <taxon>Magnoliopsida</taxon>
        <taxon>eudicotyledons</taxon>
        <taxon>Gunneridae</taxon>
        <taxon>Pentapetalae</taxon>
        <taxon>asterids</taxon>
        <taxon>lamiids</taxon>
        <taxon>Gentianales</taxon>
        <taxon>Rubiaceae</taxon>
        <taxon>Ixoroideae</taxon>
        <taxon>Gardenieae complex</taxon>
        <taxon>Bertiereae - Coffeeae clade</taxon>
        <taxon>Coffeeae</taxon>
        <taxon>Coffea</taxon>
    </lineage>
</organism>
<accession>A0A068VKK7</accession>